<evidence type="ECO:0000313" key="2">
    <source>
        <dbReference type="Proteomes" id="UP000072530"/>
    </source>
</evidence>
<dbReference type="NCBIfam" id="TIGR03711">
    <property type="entry name" value="acc_sec_asp3"/>
    <property type="match status" value="1"/>
</dbReference>
<organism evidence="1 2">
    <name type="scientific">Streptococcus suis</name>
    <dbReference type="NCBI Taxonomy" id="1307"/>
    <lineage>
        <taxon>Bacteria</taxon>
        <taxon>Bacillati</taxon>
        <taxon>Bacillota</taxon>
        <taxon>Bacilli</taxon>
        <taxon>Lactobacillales</taxon>
        <taxon>Streptococcaceae</taxon>
        <taxon>Streptococcus</taxon>
    </lineage>
</organism>
<protein>
    <submittedName>
        <fullName evidence="1">Glycosylation associated protein, mature Fap1 export and glycosylation,gap3</fullName>
    </submittedName>
</protein>
<dbReference type="InterPro" id="IPR022259">
    <property type="entry name" value="Acessory_Sec_prot_Asp3"/>
</dbReference>
<dbReference type="Pfam" id="PF15432">
    <property type="entry name" value="Sec-ASP3"/>
    <property type="match status" value="1"/>
</dbReference>
<dbReference type="AlphaFoldDB" id="A0A0Z8GQX1"/>
<dbReference type="RefSeq" id="WP_052502129.1">
    <property type="nucleotide sequence ID" value="NZ_CEDJ01000018.1"/>
</dbReference>
<dbReference type="EMBL" id="FIGG01000002">
    <property type="protein sequence ID" value="CYU53873.1"/>
    <property type="molecule type" value="Genomic_DNA"/>
</dbReference>
<evidence type="ECO:0000313" key="1">
    <source>
        <dbReference type="EMBL" id="CYU53873.1"/>
    </source>
</evidence>
<name>A0A0Z8GQX1_STRSU</name>
<proteinExistence type="predicted"/>
<gene>
    <name evidence="1" type="primary">gap3</name>
    <name evidence="1" type="ORF">ERS132393_00888</name>
</gene>
<dbReference type="Proteomes" id="UP000072530">
    <property type="component" value="Unassembled WGS sequence"/>
</dbReference>
<sequence>MSEYFVQKIHWGDTTNGGDYLYGSEIQHFDNGVRFSNQRFASGKPIKKWESRTNYQGNRRSPVLPLLRPGASYRLKQRFRVEPAGRAYIQLRFLNRRGEEVGLVILKNGEEEFTCPVDSFTYTITLCSAGCHSVDFYYLSLYSMEKPRAIHLSDEPRGFYANERYPKDIAFVKKLVQKLKKEEVG</sequence>
<accession>A0A0Z8GQX1</accession>
<dbReference type="GO" id="GO:0015031">
    <property type="term" value="P:protein transport"/>
    <property type="evidence" value="ECO:0007669"/>
    <property type="project" value="InterPro"/>
</dbReference>
<reference evidence="1 2" key="1">
    <citation type="submission" date="2016-02" db="EMBL/GenBank/DDBJ databases">
        <authorList>
            <consortium name="Pathogen Informatics"/>
        </authorList>
    </citation>
    <scope>NUCLEOTIDE SEQUENCE [LARGE SCALE GENOMIC DNA]</scope>
    <source>
        <strain evidence="1 2">LSS31</strain>
    </source>
</reference>